<evidence type="ECO:0000313" key="2">
    <source>
        <dbReference type="Proteomes" id="UP000184295"/>
    </source>
</evidence>
<dbReference type="GO" id="GO:0003700">
    <property type="term" value="F:DNA-binding transcription factor activity"/>
    <property type="evidence" value="ECO:0007669"/>
    <property type="project" value="TreeGrafter"/>
</dbReference>
<dbReference type="Gene3D" id="1.10.10.10">
    <property type="entry name" value="Winged helix-like DNA-binding domain superfamily/Winged helix DNA-binding domain"/>
    <property type="match status" value="1"/>
</dbReference>
<dbReference type="PROSITE" id="PS51197">
    <property type="entry name" value="HTH_RRF2_2"/>
    <property type="match status" value="1"/>
</dbReference>
<gene>
    <name evidence="1" type="ORF">SAMN02745225_00594</name>
</gene>
<dbReference type="STRING" id="1121881.SAMN02745225_00594"/>
<accession>A0A1M4TFU4</accession>
<keyword evidence="2" id="KW-1185">Reference proteome</keyword>
<dbReference type="Pfam" id="PF02082">
    <property type="entry name" value="Rrf2"/>
    <property type="match status" value="1"/>
</dbReference>
<dbReference type="InterPro" id="IPR036388">
    <property type="entry name" value="WH-like_DNA-bd_sf"/>
</dbReference>
<sequence length="172" mass="18601">MNVSLSKRGDYVLRAAIALAKAHSKGQARKLREIVDEMGVPATFAPQVLSDLVRVNLVTSKAGKNGGFRLVRSPDSISLLQVIEAGEGPLHSDYCALGEGPCHWSSLCPLHDYWSKAISQMKLELNKVSLAQVSSCDVALEEGRVVVPKDSHRLRNKGDFAHGITLDVDGGR</sequence>
<dbReference type="GO" id="GO:0005829">
    <property type="term" value="C:cytosol"/>
    <property type="evidence" value="ECO:0007669"/>
    <property type="project" value="TreeGrafter"/>
</dbReference>
<protein>
    <submittedName>
        <fullName evidence="1">Transcriptional regulator, BadM/Rrf2 family</fullName>
    </submittedName>
</protein>
<dbReference type="RefSeq" id="WP_072788593.1">
    <property type="nucleotide sequence ID" value="NZ_FQUL01000005.1"/>
</dbReference>
<name>A0A1M4TFU4_9ACTN</name>
<dbReference type="InterPro" id="IPR036390">
    <property type="entry name" value="WH_DNA-bd_sf"/>
</dbReference>
<dbReference type="PANTHER" id="PTHR33221:SF15">
    <property type="entry name" value="HTH-TYPE TRANSCRIPTIONAL REGULATOR YWGB-RELATED"/>
    <property type="match status" value="1"/>
</dbReference>
<reference evidence="2" key="1">
    <citation type="submission" date="2016-11" db="EMBL/GenBank/DDBJ databases">
        <authorList>
            <person name="Varghese N."/>
            <person name="Submissions S."/>
        </authorList>
    </citation>
    <scope>NUCLEOTIDE SEQUENCE [LARGE SCALE GENOMIC DNA]</scope>
    <source>
        <strain evidence="2">DSM 19514</strain>
    </source>
</reference>
<proteinExistence type="predicted"/>
<evidence type="ECO:0000313" key="1">
    <source>
        <dbReference type="EMBL" id="SHE43265.1"/>
    </source>
</evidence>
<dbReference type="NCBIfam" id="TIGR00738">
    <property type="entry name" value="rrf2_super"/>
    <property type="match status" value="1"/>
</dbReference>
<dbReference type="Proteomes" id="UP000184295">
    <property type="component" value="Unassembled WGS sequence"/>
</dbReference>
<organism evidence="1 2">
    <name type="scientific">Ferrithrix thermotolerans DSM 19514</name>
    <dbReference type="NCBI Taxonomy" id="1121881"/>
    <lineage>
        <taxon>Bacteria</taxon>
        <taxon>Bacillati</taxon>
        <taxon>Actinomycetota</taxon>
        <taxon>Acidimicrobiia</taxon>
        <taxon>Acidimicrobiales</taxon>
        <taxon>Acidimicrobiaceae</taxon>
        <taxon>Ferrithrix</taxon>
    </lineage>
</organism>
<dbReference type="PANTHER" id="PTHR33221">
    <property type="entry name" value="WINGED HELIX-TURN-HELIX TRANSCRIPTIONAL REGULATOR, RRF2 FAMILY"/>
    <property type="match status" value="1"/>
</dbReference>
<dbReference type="AlphaFoldDB" id="A0A1M4TFU4"/>
<dbReference type="InterPro" id="IPR000944">
    <property type="entry name" value="Tscrpt_reg_Rrf2"/>
</dbReference>
<dbReference type="EMBL" id="FQUL01000005">
    <property type="protein sequence ID" value="SHE43265.1"/>
    <property type="molecule type" value="Genomic_DNA"/>
</dbReference>
<dbReference type="SUPFAM" id="SSF46785">
    <property type="entry name" value="Winged helix' DNA-binding domain"/>
    <property type="match status" value="1"/>
</dbReference>